<accession>A0A3N7FRD2</accession>
<keyword evidence="2" id="KW-1185">Reference proteome</keyword>
<reference evidence="1 2" key="1">
    <citation type="journal article" date="2006" name="Science">
        <title>The genome of black cottonwood, Populus trichocarpa (Torr. &amp; Gray).</title>
        <authorList>
            <person name="Tuskan G.A."/>
            <person name="Difazio S."/>
            <person name="Jansson S."/>
            <person name="Bohlmann J."/>
            <person name="Grigoriev I."/>
            <person name="Hellsten U."/>
            <person name="Putnam N."/>
            <person name="Ralph S."/>
            <person name="Rombauts S."/>
            <person name="Salamov A."/>
            <person name="Schein J."/>
            <person name="Sterck L."/>
            <person name="Aerts A."/>
            <person name="Bhalerao R.R."/>
            <person name="Bhalerao R.P."/>
            <person name="Blaudez D."/>
            <person name="Boerjan W."/>
            <person name="Brun A."/>
            <person name="Brunner A."/>
            <person name="Busov V."/>
            <person name="Campbell M."/>
            <person name="Carlson J."/>
            <person name="Chalot M."/>
            <person name="Chapman J."/>
            <person name="Chen G.L."/>
            <person name="Cooper D."/>
            <person name="Coutinho P.M."/>
            <person name="Couturier J."/>
            <person name="Covert S."/>
            <person name="Cronk Q."/>
            <person name="Cunningham R."/>
            <person name="Davis J."/>
            <person name="Degroeve S."/>
            <person name="Dejardin A."/>
            <person name="Depamphilis C."/>
            <person name="Detter J."/>
            <person name="Dirks B."/>
            <person name="Dubchak I."/>
            <person name="Duplessis S."/>
            <person name="Ehlting J."/>
            <person name="Ellis B."/>
            <person name="Gendler K."/>
            <person name="Goodstein D."/>
            <person name="Gribskov M."/>
            <person name="Grimwood J."/>
            <person name="Groover A."/>
            <person name="Gunter L."/>
            <person name="Hamberger B."/>
            <person name="Heinze B."/>
            <person name="Helariutta Y."/>
            <person name="Henrissat B."/>
            <person name="Holligan D."/>
            <person name="Holt R."/>
            <person name="Huang W."/>
            <person name="Islam-Faridi N."/>
            <person name="Jones S."/>
            <person name="Jones-Rhoades M."/>
            <person name="Jorgensen R."/>
            <person name="Joshi C."/>
            <person name="Kangasjarvi J."/>
            <person name="Karlsson J."/>
            <person name="Kelleher C."/>
            <person name="Kirkpatrick R."/>
            <person name="Kirst M."/>
            <person name="Kohler A."/>
            <person name="Kalluri U."/>
            <person name="Larimer F."/>
            <person name="Leebens-Mack J."/>
            <person name="Leple J.C."/>
            <person name="Locascio P."/>
            <person name="Lou Y."/>
            <person name="Lucas S."/>
            <person name="Martin F."/>
            <person name="Montanini B."/>
            <person name="Napoli C."/>
            <person name="Nelson D.R."/>
            <person name="Nelson C."/>
            <person name="Nieminen K."/>
            <person name="Nilsson O."/>
            <person name="Pereda V."/>
            <person name="Peter G."/>
            <person name="Philippe R."/>
            <person name="Pilate G."/>
            <person name="Poliakov A."/>
            <person name="Razumovskaya J."/>
            <person name="Richardson P."/>
            <person name="Rinaldi C."/>
            <person name="Ritland K."/>
            <person name="Rouze P."/>
            <person name="Ryaboy D."/>
            <person name="Schmutz J."/>
            <person name="Schrader J."/>
            <person name="Segerman B."/>
            <person name="Shin H."/>
            <person name="Siddiqui A."/>
            <person name="Sterky F."/>
            <person name="Terry A."/>
            <person name="Tsai C.J."/>
            <person name="Uberbacher E."/>
            <person name="Unneberg P."/>
            <person name="Vahala J."/>
            <person name="Wall K."/>
            <person name="Wessler S."/>
            <person name="Yang G."/>
            <person name="Yin T."/>
            <person name="Douglas C."/>
            <person name="Marra M."/>
            <person name="Sandberg G."/>
            <person name="Van de Peer Y."/>
            <person name="Rokhsar D."/>
        </authorList>
    </citation>
    <scope>NUCLEOTIDE SEQUENCE [LARGE SCALE GENOMIC DNA]</scope>
    <source>
        <strain evidence="2">cv. Nisqually</strain>
    </source>
</reference>
<sequence length="52" mass="5764">MFDKSIQKGLATDHQTGAHICMNIICNGGKISKMTGATSYMELEIPIPIYKY</sequence>
<dbReference type="AlphaFoldDB" id="A0A3N7FRD2"/>
<dbReference type="Proteomes" id="UP000006729">
    <property type="component" value="Chromosome 11"/>
</dbReference>
<dbReference type="EMBL" id="CM009300">
    <property type="protein sequence ID" value="RQO97713.1"/>
    <property type="molecule type" value="Genomic_DNA"/>
</dbReference>
<proteinExistence type="predicted"/>
<evidence type="ECO:0000313" key="1">
    <source>
        <dbReference type="EMBL" id="RQO97713.1"/>
    </source>
</evidence>
<evidence type="ECO:0000313" key="2">
    <source>
        <dbReference type="Proteomes" id="UP000006729"/>
    </source>
</evidence>
<dbReference type="InParanoid" id="A0A3N7FRD2"/>
<organism evidence="1 2">
    <name type="scientific">Populus trichocarpa</name>
    <name type="common">Western balsam poplar</name>
    <name type="synonym">Populus balsamifera subsp. trichocarpa</name>
    <dbReference type="NCBI Taxonomy" id="3694"/>
    <lineage>
        <taxon>Eukaryota</taxon>
        <taxon>Viridiplantae</taxon>
        <taxon>Streptophyta</taxon>
        <taxon>Embryophyta</taxon>
        <taxon>Tracheophyta</taxon>
        <taxon>Spermatophyta</taxon>
        <taxon>Magnoliopsida</taxon>
        <taxon>eudicotyledons</taxon>
        <taxon>Gunneridae</taxon>
        <taxon>Pentapetalae</taxon>
        <taxon>rosids</taxon>
        <taxon>fabids</taxon>
        <taxon>Malpighiales</taxon>
        <taxon>Salicaceae</taxon>
        <taxon>Saliceae</taxon>
        <taxon>Populus</taxon>
    </lineage>
</organism>
<name>A0A3N7FRD2_POPTR</name>
<dbReference type="Gramene" id="Potri.011G087050.1.v4.1">
    <property type="protein sequence ID" value="Potri.011G087050.1.v4.1"/>
    <property type="gene ID" value="Potri.011G087050.v4.1"/>
</dbReference>
<gene>
    <name evidence="1" type="ORF">POPTR_011G087050</name>
</gene>
<protein>
    <submittedName>
        <fullName evidence="1">Uncharacterized protein</fullName>
    </submittedName>
</protein>